<keyword evidence="6 10" id="KW-0010">Activator</keyword>
<evidence type="ECO:0000256" key="7">
    <source>
        <dbReference type="ARBA" id="ARBA00023163"/>
    </source>
</evidence>
<evidence type="ECO:0000256" key="4">
    <source>
        <dbReference type="ARBA" id="ARBA00019660"/>
    </source>
</evidence>
<evidence type="ECO:0000256" key="11">
    <source>
        <dbReference type="SAM" id="MobiDB-lite"/>
    </source>
</evidence>
<dbReference type="KEGG" id="ela:UCREL1_9036"/>
<dbReference type="EMBL" id="KB707127">
    <property type="protein sequence ID" value="EMR64009.1"/>
    <property type="molecule type" value="Genomic_DNA"/>
</dbReference>
<dbReference type="AlphaFoldDB" id="M7SCS5"/>
<evidence type="ECO:0000256" key="8">
    <source>
        <dbReference type="ARBA" id="ARBA00023242"/>
    </source>
</evidence>
<evidence type="ECO:0000256" key="1">
    <source>
        <dbReference type="ARBA" id="ARBA00004123"/>
    </source>
</evidence>
<feature type="region of interest" description="Disordered" evidence="11">
    <location>
        <begin position="1"/>
        <end position="27"/>
    </location>
</feature>
<name>M7SCS5_EUTLA</name>
<dbReference type="GO" id="GO:0006355">
    <property type="term" value="P:regulation of DNA-templated transcription"/>
    <property type="evidence" value="ECO:0007669"/>
    <property type="project" value="InterPro"/>
</dbReference>
<dbReference type="Proteomes" id="UP000012174">
    <property type="component" value="Unassembled WGS sequence"/>
</dbReference>
<dbReference type="PANTHER" id="PTHR13186">
    <property type="entry name" value="MEDIATOR OF RNA POLYMERASE II TRANSCRIPTION SUBUNIT 31"/>
    <property type="match status" value="1"/>
</dbReference>
<accession>M7SCS5</accession>
<dbReference type="GO" id="GO:0016592">
    <property type="term" value="C:mediator complex"/>
    <property type="evidence" value="ECO:0007669"/>
    <property type="project" value="InterPro"/>
</dbReference>
<evidence type="ECO:0000313" key="13">
    <source>
        <dbReference type="Proteomes" id="UP000012174"/>
    </source>
</evidence>
<sequence>MESTASPNDVRMGDAPPQPGENEPKYGGYSRFELELEFVQSLANPYYLNYLASQKYLTEPAFVAYLAYLQYWKRPPYLKYLTYPGPTLKHLELLQQERFRQEIISPELVQLLVTEGIKASVEWHKEE</sequence>
<keyword evidence="5 10" id="KW-0805">Transcription regulation</keyword>
<evidence type="ECO:0000256" key="6">
    <source>
        <dbReference type="ARBA" id="ARBA00023159"/>
    </source>
</evidence>
<evidence type="ECO:0000313" key="12">
    <source>
        <dbReference type="EMBL" id="EMR64009.1"/>
    </source>
</evidence>
<dbReference type="OMA" id="YWSRPPY"/>
<keyword evidence="8 10" id="KW-0539">Nucleus</keyword>
<gene>
    <name evidence="12" type="ORF">UCREL1_9036</name>
</gene>
<dbReference type="Gene3D" id="1.10.10.1340">
    <property type="entry name" value="Mediator of RNA polymerase II, submodule Med31 (Soh1)"/>
    <property type="match status" value="1"/>
</dbReference>
<comment type="subcellular location">
    <subcellularLocation>
        <location evidence="1 10">Nucleus</location>
    </subcellularLocation>
</comment>
<protein>
    <recommendedName>
        <fullName evidence="4 10">Mediator of RNA polymerase II transcription subunit 31</fullName>
    </recommendedName>
</protein>
<keyword evidence="13" id="KW-1185">Reference proteome</keyword>
<dbReference type="STRING" id="1287681.M7SCS5"/>
<evidence type="ECO:0000256" key="10">
    <source>
        <dbReference type="RuleBase" id="RU364129"/>
    </source>
</evidence>
<dbReference type="InterPro" id="IPR038089">
    <property type="entry name" value="Med31_sf"/>
</dbReference>
<organism evidence="12 13">
    <name type="scientific">Eutypa lata (strain UCR-EL1)</name>
    <name type="common">Grapevine dieback disease fungus</name>
    <name type="synonym">Eutypa armeniacae</name>
    <dbReference type="NCBI Taxonomy" id="1287681"/>
    <lineage>
        <taxon>Eukaryota</taxon>
        <taxon>Fungi</taxon>
        <taxon>Dikarya</taxon>
        <taxon>Ascomycota</taxon>
        <taxon>Pezizomycotina</taxon>
        <taxon>Sordariomycetes</taxon>
        <taxon>Xylariomycetidae</taxon>
        <taxon>Xylariales</taxon>
        <taxon>Diatrypaceae</taxon>
        <taxon>Eutypa</taxon>
    </lineage>
</organism>
<evidence type="ECO:0000256" key="2">
    <source>
        <dbReference type="ARBA" id="ARBA00006378"/>
    </source>
</evidence>
<comment type="similarity">
    <text evidence="2 10">Belongs to the Mediator complex subunit 31 family.</text>
</comment>
<dbReference type="Pfam" id="PF05669">
    <property type="entry name" value="Med31"/>
    <property type="match status" value="1"/>
</dbReference>
<keyword evidence="7 10" id="KW-0804">Transcription</keyword>
<dbReference type="eggNOG" id="KOG4086">
    <property type="taxonomic scope" value="Eukaryota"/>
</dbReference>
<comment type="subunit">
    <text evidence="3 10">Component of the Mediator complex.</text>
</comment>
<comment type="function">
    <text evidence="9 10">Component of the Mediator complex, a coactivator involved in the regulated transcription of nearly all RNA polymerase II-dependent genes. Mediator functions as a bridge to convey information from gene-specific regulatory proteins to the basal RNA polymerase II transcription machinery. Mediator is recruited to promoters by direct interactions with regulatory proteins and serves as a scaffold for the assembly of a functional preinitiation complex with RNA polymerase II and the general transcription factors.</text>
</comment>
<dbReference type="OrthoDB" id="10257739at2759"/>
<dbReference type="FunFam" id="1.10.10.1340:FF:000002">
    <property type="entry name" value="Mediator of RNA polymerase II transcription subunit 31"/>
    <property type="match status" value="1"/>
</dbReference>
<evidence type="ECO:0000256" key="9">
    <source>
        <dbReference type="ARBA" id="ARBA00025687"/>
    </source>
</evidence>
<dbReference type="GO" id="GO:0003712">
    <property type="term" value="F:transcription coregulator activity"/>
    <property type="evidence" value="ECO:0007669"/>
    <property type="project" value="InterPro"/>
</dbReference>
<evidence type="ECO:0000256" key="3">
    <source>
        <dbReference type="ARBA" id="ARBA00011837"/>
    </source>
</evidence>
<proteinExistence type="inferred from homology"/>
<reference evidence="13" key="1">
    <citation type="journal article" date="2013" name="Genome Announc.">
        <title>Draft genome sequence of the grapevine dieback fungus Eutypa lata UCR-EL1.</title>
        <authorList>
            <person name="Blanco-Ulate B."/>
            <person name="Rolshausen P.E."/>
            <person name="Cantu D."/>
        </authorList>
    </citation>
    <scope>NUCLEOTIDE SEQUENCE [LARGE SCALE GENOMIC DNA]</scope>
    <source>
        <strain evidence="13">UCR-EL1</strain>
    </source>
</reference>
<dbReference type="InterPro" id="IPR008831">
    <property type="entry name" value="Mediator_Med31"/>
</dbReference>
<dbReference type="HOGENOM" id="CLU_071681_4_1_1"/>
<evidence type="ECO:0000256" key="5">
    <source>
        <dbReference type="ARBA" id="ARBA00023015"/>
    </source>
</evidence>